<reference evidence="1" key="1">
    <citation type="submission" date="2013-05" db="EMBL/GenBank/DDBJ databases">
        <title>Genome assembly of Cystobacter fuscus DSM 2262.</title>
        <authorList>
            <person name="Sharma G."/>
            <person name="Khatri I."/>
            <person name="Kaur C."/>
            <person name="Mayilraj S."/>
            <person name="Subramanian S."/>
        </authorList>
    </citation>
    <scope>NUCLEOTIDE SEQUENCE [LARGE SCALE GENOMIC DNA]</scope>
    <source>
        <strain evidence="1">DSM 2262</strain>
    </source>
</reference>
<gene>
    <name evidence="1" type="ORF">D187_000124</name>
</gene>
<organism evidence="1 2">
    <name type="scientific">Cystobacter fuscus (strain ATCC 25194 / DSM 2262 / NBRC 100088 / M29)</name>
    <dbReference type="NCBI Taxonomy" id="1242864"/>
    <lineage>
        <taxon>Bacteria</taxon>
        <taxon>Pseudomonadati</taxon>
        <taxon>Myxococcota</taxon>
        <taxon>Myxococcia</taxon>
        <taxon>Myxococcales</taxon>
        <taxon>Cystobacterineae</taxon>
        <taxon>Archangiaceae</taxon>
        <taxon>Cystobacter</taxon>
    </lineage>
</organism>
<evidence type="ECO:0000313" key="1">
    <source>
        <dbReference type="EMBL" id="EPX64702.1"/>
    </source>
</evidence>
<dbReference type="EMBL" id="ANAH02000001">
    <property type="protein sequence ID" value="EPX64702.1"/>
    <property type="molecule type" value="Genomic_DNA"/>
</dbReference>
<comment type="caution">
    <text evidence="1">The sequence shown here is derived from an EMBL/GenBank/DDBJ whole genome shotgun (WGS) entry which is preliminary data.</text>
</comment>
<dbReference type="Proteomes" id="UP000011682">
    <property type="component" value="Unassembled WGS sequence"/>
</dbReference>
<accession>S9PQE8</accession>
<dbReference type="AlphaFoldDB" id="S9PQE8"/>
<proteinExistence type="predicted"/>
<keyword evidence="2" id="KW-1185">Reference proteome</keyword>
<name>S9PQE8_CYSF2</name>
<evidence type="ECO:0000313" key="2">
    <source>
        <dbReference type="Proteomes" id="UP000011682"/>
    </source>
</evidence>
<protein>
    <submittedName>
        <fullName evidence="1">Uncharacterized protein</fullName>
    </submittedName>
</protein>
<sequence>MLDQLKGNPSQIVDLAVSVTQVRFPKRYYPDLAEQDSPDQDELGRRLARNAFFTVATYRLAKAHSQRALSSAMRK</sequence>